<name>A0ABX4TCA3_9HYPH</name>
<proteinExistence type="predicted"/>
<evidence type="ECO:0000313" key="2">
    <source>
        <dbReference type="EMBL" id="PLT92985.1"/>
    </source>
</evidence>
<evidence type="ECO:0000313" key="3">
    <source>
        <dbReference type="Proteomes" id="UP001190825"/>
    </source>
</evidence>
<reference evidence="2 3" key="1">
    <citation type="journal article" date="2018" name="FEMS Microbiol. Ecol.">
        <title>Co-invading symbiotic mutualists of Medicago polymorpha retain high ancestral diversity and contain diverse accessory genomes.</title>
        <authorList>
            <person name="Porter S.S."/>
            <person name="Faber-Hammond J.J."/>
            <person name="Friesen M.L."/>
        </authorList>
    </citation>
    <scope>NUCLEOTIDE SEQUENCE [LARGE SCALE GENOMIC DNA]</scope>
    <source>
        <strain evidence="2 3">Str16</strain>
    </source>
</reference>
<sequence length="81" mass="8683">MSRETLWAFTALAMSLGTFSLAEGSTTQVPGHKFKTARNCERKAPIGKFDRKCDIPIVGWRGAEGLWLPSLAQGAPGASGF</sequence>
<evidence type="ECO:0000256" key="1">
    <source>
        <dbReference type="SAM" id="SignalP"/>
    </source>
</evidence>
<protein>
    <submittedName>
        <fullName evidence="2">Uncharacterized protein</fullName>
    </submittedName>
</protein>
<gene>
    <name evidence="2" type="ORF">BMJ33_32645</name>
</gene>
<dbReference type="Proteomes" id="UP001190825">
    <property type="component" value="Unassembled WGS sequence"/>
</dbReference>
<feature type="chain" id="PRO_5046247389" evidence="1">
    <location>
        <begin position="23"/>
        <end position="81"/>
    </location>
</feature>
<dbReference type="EMBL" id="NBUC01000176">
    <property type="protein sequence ID" value="PLT92985.1"/>
    <property type="molecule type" value="Genomic_DNA"/>
</dbReference>
<comment type="caution">
    <text evidence="2">The sequence shown here is derived from an EMBL/GenBank/DDBJ whole genome shotgun (WGS) entry which is preliminary data.</text>
</comment>
<keyword evidence="1" id="KW-0732">Signal</keyword>
<accession>A0ABX4TCA3</accession>
<keyword evidence="3" id="KW-1185">Reference proteome</keyword>
<organism evidence="2 3">
    <name type="scientific">Sinorhizobium medicae</name>
    <dbReference type="NCBI Taxonomy" id="110321"/>
    <lineage>
        <taxon>Bacteria</taxon>
        <taxon>Pseudomonadati</taxon>
        <taxon>Pseudomonadota</taxon>
        <taxon>Alphaproteobacteria</taxon>
        <taxon>Hyphomicrobiales</taxon>
        <taxon>Rhizobiaceae</taxon>
        <taxon>Sinorhizobium/Ensifer group</taxon>
        <taxon>Sinorhizobium</taxon>
    </lineage>
</organism>
<feature type="signal peptide" evidence="1">
    <location>
        <begin position="1"/>
        <end position="22"/>
    </location>
</feature>